<dbReference type="Proteomes" id="UP001057402">
    <property type="component" value="Chromosome 7"/>
</dbReference>
<evidence type="ECO:0000313" key="2">
    <source>
        <dbReference type="Proteomes" id="UP001057402"/>
    </source>
</evidence>
<evidence type="ECO:0000313" key="1">
    <source>
        <dbReference type="EMBL" id="KAI4341764.1"/>
    </source>
</evidence>
<gene>
    <name evidence="1" type="ORF">MLD38_026448</name>
</gene>
<protein>
    <submittedName>
        <fullName evidence="1">Uncharacterized protein</fullName>
    </submittedName>
</protein>
<organism evidence="1 2">
    <name type="scientific">Melastoma candidum</name>
    <dbReference type="NCBI Taxonomy" id="119954"/>
    <lineage>
        <taxon>Eukaryota</taxon>
        <taxon>Viridiplantae</taxon>
        <taxon>Streptophyta</taxon>
        <taxon>Embryophyta</taxon>
        <taxon>Tracheophyta</taxon>
        <taxon>Spermatophyta</taxon>
        <taxon>Magnoliopsida</taxon>
        <taxon>eudicotyledons</taxon>
        <taxon>Gunneridae</taxon>
        <taxon>Pentapetalae</taxon>
        <taxon>rosids</taxon>
        <taxon>malvids</taxon>
        <taxon>Myrtales</taxon>
        <taxon>Melastomataceae</taxon>
        <taxon>Melastomatoideae</taxon>
        <taxon>Melastomateae</taxon>
        <taxon>Melastoma</taxon>
    </lineage>
</organism>
<reference evidence="2" key="1">
    <citation type="journal article" date="2023" name="Front. Plant Sci.">
        <title>Chromosomal-level genome assembly of Melastoma candidum provides insights into trichome evolution.</title>
        <authorList>
            <person name="Zhong Y."/>
            <person name="Wu W."/>
            <person name="Sun C."/>
            <person name="Zou P."/>
            <person name="Liu Y."/>
            <person name="Dai S."/>
            <person name="Zhou R."/>
        </authorList>
    </citation>
    <scope>NUCLEOTIDE SEQUENCE [LARGE SCALE GENOMIC DNA]</scope>
</reference>
<accession>A0ACB9P1V9</accession>
<dbReference type="EMBL" id="CM042886">
    <property type="protein sequence ID" value="KAI4341764.1"/>
    <property type="molecule type" value="Genomic_DNA"/>
</dbReference>
<keyword evidence="2" id="KW-1185">Reference proteome</keyword>
<sequence length="418" mass="44859">MLPSPGEGDRVLAPVVKDIDVATLGTLCVDIVLDVEELPPPSLEGRKVYMEKLSASPPDKRYWEAGGNCNTAIAAARLGLHCSAIGHVGGEIYGQFLLDVLRDEGIGIVGMSDDVAVDDSSDLYETHLCWVLVDPLRRHGFCSHADFRKEPTFSRMTHLSSEVKLTIKRSKTIILSGYVFNELSPSLLVSALKYAVEVGSSIFFDPGPCGKSLARGTPEERRTLSMFLQMSDVLLLTEDEAESLTGIGNPIIAGLEFLKKGLRIKWVVIKMGARGSVIISRSSISCAPAFKVNVVDTVGCGDSFVAAVAFGYIHRLSFVNTLALANAVGAATALGCGAGRNVATLDKVIELIKRAELNEDVIGNLLDNTELHCSEVTFLSSMLINGTSSKVNRISLQTSVSELLPMLESARSRSSVIS</sequence>
<comment type="caution">
    <text evidence="1">The sequence shown here is derived from an EMBL/GenBank/DDBJ whole genome shotgun (WGS) entry which is preliminary data.</text>
</comment>
<name>A0ACB9P1V9_9MYRT</name>
<proteinExistence type="predicted"/>